<evidence type="ECO:0000256" key="4">
    <source>
        <dbReference type="RuleBase" id="RU362109"/>
    </source>
</evidence>
<comment type="similarity">
    <text evidence="4">Belongs to the ubiquitin-conjugating enzyme family.</text>
</comment>
<dbReference type="CDD" id="cd23795">
    <property type="entry name" value="UBCc_UBE2G1"/>
    <property type="match status" value="1"/>
</dbReference>
<dbReference type="GO" id="GO:0016740">
    <property type="term" value="F:transferase activity"/>
    <property type="evidence" value="ECO:0007669"/>
    <property type="project" value="UniProtKB-KW"/>
</dbReference>
<dbReference type="InterPro" id="IPR050113">
    <property type="entry name" value="Ub_conjugating_enzyme"/>
</dbReference>
<dbReference type="SUPFAM" id="SSF54495">
    <property type="entry name" value="UBC-like"/>
    <property type="match status" value="2"/>
</dbReference>
<evidence type="ECO:0000256" key="2">
    <source>
        <dbReference type="ARBA" id="ARBA00022786"/>
    </source>
</evidence>
<dbReference type="Proteomes" id="UP001374579">
    <property type="component" value="Unassembled WGS sequence"/>
</dbReference>
<feature type="active site" description="Glycyl thioester intermediate" evidence="3">
    <location>
        <position position="90"/>
    </location>
</feature>
<dbReference type="AlphaFoldDB" id="A0AAN9AKV8"/>
<feature type="domain" description="UBC core" evidence="5">
    <location>
        <begin position="5"/>
        <end position="204"/>
    </location>
</feature>
<dbReference type="GO" id="GO:0005524">
    <property type="term" value="F:ATP binding"/>
    <property type="evidence" value="ECO:0007669"/>
    <property type="project" value="UniProtKB-UniRule"/>
</dbReference>
<keyword evidence="4" id="KW-0067">ATP-binding</keyword>
<dbReference type="PANTHER" id="PTHR24067">
    <property type="entry name" value="UBIQUITIN-CONJUGATING ENZYME E2"/>
    <property type="match status" value="1"/>
</dbReference>
<dbReference type="FunFam" id="3.10.110.10:FF:000051">
    <property type="entry name" value="ubiquitin-conjugating enzyme E2 R2-like"/>
    <property type="match status" value="1"/>
</dbReference>
<evidence type="ECO:0000259" key="5">
    <source>
        <dbReference type="PROSITE" id="PS50127"/>
    </source>
</evidence>
<evidence type="ECO:0000256" key="3">
    <source>
        <dbReference type="PROSITE-ProRule" id="PRU10133"/>
    </source>
</evidence>
<name>A0AAN9AKV8_9CAEN</name>
<dbReference type="PROSITE" id="PS50127">
    <property type="entry name" value="UBC_2"/>
    <property type="match status" value="1"/>
</dbReference>
<gene>
    <name evidence="6" type="ORF">V1264_022667</name>
</gene>
<dbReference type="InterPro" id="IPR000608">
    <property type="entry name" value="UBC"/>
</dbReference>
<evidence type="ECO:0000256" key="1">
    <source>
        <dbReference type="ARBA" id="ARBA00022679"/>
    </source>
</evidence>
<reference evidence="6 7" key="1">
    <citation type="submission" date="2024-02" db="EMBL/GenBank/DDBJ databases">
        <title>Chromosome-scale genome assembly of the rough periwinkle Littorina saxatilis.</title>
        <authorList>
            <person name="De Jode A."/>
            <person name="Faria R."/>
            <person name="Formenti G."/>
            <person name="Sims Y."/>
            <person name="Smith T.P."/>
            <person name="Tracey A."/>
            <person name="Wood J.M.D."/>
            <person name="Zagrodzka Z.B."/>
            <person name="Johannesson K."/>
            <person name="Butlin R.K."/>
            <person name="Leder E.H."/>
        </authorList>
    </citation>
    <scope>NUCLEOTIDE SEQUENCE [LARGE SCALE GENOMIC DNA]</scope>
    <source>
        <strain evidence="6">Snail1</strain>
        <tissue evidence="6">Muscle</tissue>
    </source>
</reference>
<keyword evidence="1" id="KW-0808">Transferase</keyword>
<dbReference type="InterPro" id="IPR023313">
    <property type="entry name" value="UBQ-conjugating_AS"/>
</dbReference>
<evidence type="ECO:0000313" key="7">
    <source>
        <dbReference type="Proteomes" id="UP001374579"/>
    </source>
</evidence>
<keyword evidence="7" id="KW-1185">Reference proteome</keyword>
<sequence length="207" mass="23434">MALDRGSLLLRKQLAELVKGGSEGFSAGLIDDDDVYKWEVVIYGPPDTLYEGGYFKAHLNFPKEYPNRPPKMKFVSDMWHPNIDQEGNVCISILHKPGDDTYGHEQASERWLNVMCVCVISVDQEGNVCISILHEPGDDKYGYEQASERWLPIHTVETILVSVISMLADPNDESPANVDAAKMWRAQADDFKKRVARCVRKSQDEFL</sequence>
<dbReference type="Pfam" id="PF00179">
    <property type="entry name" value="UQ_con"/>
    <property type="match status" value="2"/>
</dbReference>
<keyword evidence="2 4" id="KW-0833">Ubl conjugation pathway</keyword>
<dbReference type="EMBL" id="JBAMIC010004070">
    <property type="protein sequence ID" value="KAK7088793.1"/>
    <property type="molecule type" value="Genomic_DNA"/>
</dbReference>
<evidence type="ECO:0000313" key="6">
    <source>
        <dbReference type="EMBL" id="KAK7088793.1"/>
    </source>
</evidence>
<dbReference type="InterPro" id="IPR016135">
    <property type="entry name" value="UBQ-conjugating_enzyme/RWD"/>
</dbReference>
<proteinExistence type="inferred from homology"/>
<dbReference type="PROSITE" id="PS00183">
    <property type="entry name" value="UBC_1"/>
    <property type="match status" value="1"/>
</dbReference>
<dbReference type="Gene3D" id="3.10.110.10">
    <property type="entry name" value="Ubiquitin Conjugating Enzyme"/>
    <property type="match status" value="2"/>
</dbReference>
<comment type="caution">
    <text evidence="6">The sequence shown here is derived from an EMBL/GenBank/DDBJ whole genome shotgun (WGS) entry which is preliminary data.</text>
</comment>
<organism evidence="6 7">
    <name type="scientific">Littorina saxatilis</name>
    <dbReference type="NCBI Taxonomy" id="31220"/>
    <lineage>
        <taxon>Eukaryota</taxon>
        <taxon>Metazoa</taxon>
        <taxon>Spiralia</taxon>
        <taxon>Lophotrochozoa</taxon>
        <taxon>Mollusca</taxon>
        <taxon>Gastropoda</taxon>
        <taxon>Caenogastropoda</taxon>
        <taxon>Littorinimorpha</taxon>
        <taxon>Littorinoidea</taxon>
        <taxon>Littorinidae</taxon>
        <taxon>Littorina</taxon>
    </lineage>
</organism>
<accession>A0AAN9AKV8</accession>
<protein>
    <recommendedName>
        <fullName evidence="5">UBC core domain-containing protein</fullName>
    </recommendedName>
</protein>
<dbReference type="SMART" id="SM00212">
    <property type="entry name" value="UBCc"/>
    <property type="match status" value="1"/>
</dbReference>
<keyword evidence="4" id="KW-0547">Nucleotide-binding</keyword>